<evidence type="ECO:0000313" key="2">
    <source>
        <dbReference type="EMBL" id="TNN43981.1"/>
    </source>
</evidence>
<feature type="region of interest" description="Disordered" evidence="1">
    <location>
        <begin position="115"/>
        <end position="148"/>
    </location>
</feature>
<evidence type="ECO:0000313" key="3">
    <source>
        <dbReference type="Proteomes" id="UP000314294"/>
    </source>
</evidence>
<dbReference type="EMBL" id="SRLO01000933">
    <property type="protein sequence ID" value="TNN43981.1"/>
    <property type="molecule type" value="Genomic_DNA"/>
</dbReference>
<keyword evidence="3" id="KW-1185">Reference proteome</keyword>
<feature type="compositionally biased region" description="Polar residues" evidence="1">
    <location>
        <begin position="17"/>
        <end position="29"/>
    </location>
</feature>
<organism evidence="2 3">
    <name type="scientific">Liparis tanakae</name>
    <name type="common">Tanaka's snailfish</name>
    <dbReference type="NCBI Taxonomy" id="230148"/>
    <lineage>
        <taxon>Eukaryota</taxon>
        <taxon>Metazoa</taxon>
        <taxon>Chordata</taxon>
        <taxon>Craniata</taxon>
        <taxon>Vertebrata</taxon>
        <taxon>Euteleostomi</taxon>
        <taxon>Actinopterygii</taxon>
        <taxon>Neopterygii</taxon>
        <taxon>Teleostei</taxon>
        <taxon>Neoteleostei</taxon>
        <taxon>Acanthomorphata</taxon>
        <taxon>Eupercaria</taxon>
        <taxon>Perciformes</taxon>
        <taxon>Cottioidei</taxon>
        <taxon>Cottales</taxon>
        <taxon>Liparidae</taxon>
        <taxon>Liparis</taxon>
    </lineage>
</organism>
<evidence type="ECO:0000256" key="1">
    <source>
        <dbReference type="SAM" id="MobiDB-lite"/>
    </source>
</evidence>
<proteinExistence type="predicted"/>
<feature type="compositionally biased region" description="Acidic residues" evidence="1">
    <location>
        <begin position="277"/>
        <end position="290"/>
    </location>
</feature>
<dbReference type="OrthoDB" id="8053018at2759"/>
<comment type="caution">
    <text evidence="2">The sequence shown here is derived from an EMBL/GenBank/DDBJ whole genome shotgun (WGS) entry which is preliminary data.</text>
</comment>
<accession>A0A4Z2FSJ9</accession>
<sequence>MPRVAMASDRRADSKHSCTSAEWANQTGRDSGPISPGCFVSEGKPNLNRGVEGGCQPQQQTAFCTEPLTGWKMLVSRGRKVGAGELRKTTAKSEVFVAPAVFVTDRFDNPCTSSNSVRLLNEEPPSSSSPSNHFGLNPVETSKSRREQKGLTHRALYAAGAQAGVKCQRDVSHSRSCSCSRGFVSRVGEPSPVKNSSHTASDRLWLSQRCNRDGNAGVWVYNGDLIYAVLIPERGAGRVSQASKVWGEVPLPEDLEAEKAVQASQSLLDDDEDFAADEASGELPSGEDDGSAPWISVPGVTTPGGAGPMPWAQPRGGRRSAPERPRSLLNQVFVFCKGLYVFRGACCTKPPQFY</sequence>
<reference evidence="2 3" key="1">
    <citation type="submission" date="2019-03" db="EMBL/GenBank/DDBJ databases">
        <title>First draft genome of Liparis tanakae, snailfish: a comprehensive survey of snailfish specific genes.</title>
        <authorList>
            <person name="Kim W."/>
            <person name="Song I."/>
            <person name="Jeong J.-H."/>
            <person name="Kim D."/>
            <person name="Kim S."/>
            <person name="Ryu S."/>
            <person name="Song J.Y."/>
            <person name="Lee S.K."/>
        </authorList>
    </citation>
    <scope>NUCLEOTIDE SEQUENCE [LARGE SCALE GENOMIC DNA]</scope>
    <source>
        <tissue evidence="2">Muscle</tissue>
    </source>
</reference>
<gene>
    <name evidence="2" type="ORF">EYF80_045836</name>
</gene>
<name>A0A4Z2FSJ9_9TELE</name>
<feature type="region of interest" description="Disordered" evidence="1">
    <location>
        <begin position="1"/>
        <end position="31"/>
    </location>
</feature>
<protein>
    <submittedName>
        <fullName evidence="2">Uncharacterized protein</fullName>
    </submittedName>
</protein>
<feature type="region of interest" description="Disordered" evidence="1">
    <location>
        <begin position="277"/>
        <end position="323"/>
    </location>
</feature>
<dbReference type="Proteomes" id="UP000314294">
    <property type="component" value="Unassembled WGS sequence"/>
</dbReference>
<dbReference type="AlphaFoldDB" id="A0A4Z2FSJ9"/>